<evidence type="ECO:0000256" key="1">
    <source>
        <dbReference type="SAM" id="MobiDB-lite"/>
    </source>
</evidence>
<dbReference type="EMBL" id="JBHUKU010000028">
    <property type="protein sequence ID" value="MFD2464765.1"/>
    <property type="molecule type" value="Genomic_DNA"/>
</dbReference>
<keyword evidence="2" id="KW-0067">ATP-binding</keyword>
<sequence>MDPILDVSGNLLFCVDGATWAVWRILPRESARSTGRQLQELYARTLTFMKSLRGEVMIASLCEQVQPHAIIRRCLDRIDLDANPHWAETVYHAWDQLEDLDVLGRSYWVATPLAGHGWRDAVHGLLRATGAALAESLGIPARPATVAAIAAARERARSAEQEFGAAFPLRPATEAELLWWLCRAPVRGVNEPQLENVAALHNSGIRLRPGHGRAQLATLRSTVLDEGGRTDHLPENRGGTSKLKQLAGPLRTLNRRFLKCLTPGDGGLVESYQAFLVLAEMPRAFTFPGHEILSRLAGIGFGVDYALRITARSNEDAKVANRRRTRDLMSQDEEHGGDRVGVPADVRSAQEEIQHKNARLGASTTEIDLDVGVVACVWGATAAECDARATTVRQAFLGGEYTWERPLGGQKQLYQALLPGHRTPMVVRECSQNLLASDCAMLLPVSATEFGDPTGALFGMVLDGGAITPFLLDPTYGPSHDSSGGIAVLGELGSGKSVVLKNVAAVVRLMLDGRVIVVDRTRSREWEPFAHALPGDCQIVDIVDPALDNERTTPAELRHSCDPLRVFHGKTSTGITETFFASWLDLESNSAERDALGRGLDEISGRPDASSTTLIDTLAQHGRKDPAARALAERLARLRRDPITRPIFDPDLQPVNLLGADMVVFCTNEIPLPSALEMSTERMVARIPPRKLFGRALHLLIAAIAKEICFTTDRWGEFICDEAYNVTGTPEGQQIALEFVRDGRKHGADMAFGSHAPQDLGDEILRGLIAVRFLGRHRDDDLARHSLAWLGTDPDDHHDTVTKDLSPLNPAGGEPERQARAGEFLVRDHSGRIGRVKVITQPYRTLPQAVLTTPTINRGHSRKTVR</sequence>
<evidence type="ECO:0000313" key="3">
    <source>
        <dbReference type="Proteomes" id="UP001597419"/>
    </source>
</evidence>
<keyword evidence="3" id="KW-1185">Reference proteome</keyword>
<proteinExistence type="predicted"/>
<dbReference type="GO" id="GO:0005524">
    <property type="term" value="F:ATP binding"/>
    <property type="evidence" value="ECO:0007669"/>
    <property type="project" value="UniProtKB-KW"/>
</dbReference>
<dbReference type="RefSeq" id="WP_345399943.1">
    <property type="nucleotide sequence ID" value="NZ_BAABHG010000010.1"/>
</dbReference>
<protein>
    <submittedName>
        <fullName evidence="2">ATP-binding protein</fullName>
    </submittedName>
</protein>
<feature type="compositionally biased region" description="Basic and acidic residues" evidence="1">
    <location>
        <begin position="326"/>
        <end position="338"/>
    </location>
</feature>
<keyword evidence="2" id="KW-0547">Nucleotide-binding</keyword>
<organism evidence="2 3">
    <name type="scientific">Amycolatopsis samaneae</name>
    <dbReference type="NCBI Taxonomy" id="664691"/>
    <lineage>
        <taxon>Bacteria</taxon>
        <taxon>Bacillati</taxon>
        <taxon>Actinomycetota</taxon>
        <taxon>Actinomycetes</taxon>
        <taxon>Pseudonocardiales</taxon>
        <taxon>Pseudonocardiaceae</taxon>
        <taxon>Amycolatopsis</taxon>
    </lineage>
</organism>
<name>A0ABW5GVR8_9PSEU</name>
<gene>
    <name evidence="2" type="ORF">ACFSYJ_39525</name>
</gene>
<dbReference type="Pfam" id="PF12846">
    <property type="entry name" value="AAA_10"/>
    <property type="match status" value="1"/>
</dbReference>
<dbReference type="InterPro" id="IPR027417">
    <property type="entry name" value="P-loop_NTPase"/>
</dbReference>
<dbReference type="Gene3D" id="3.40.50.300">
    <property type="entry name" value="P-loop containing nucleotide triphosphate hydrolases"/>
    <property type="match status" value="1"/>
</dbReference>
<evidence type="ECO:0000313" key="2">
    <source>
        <dbReference type="EMBL" id="MFD2464765.1"/>
    </source>
</evidence>
<dbReference type="SUPFAM" id="SSF52540">
    <property type="entry name" value="P-loop containing nucleoside triphosphate hydrolases"/>
    <property type="match status" value="1"/>
</dbReference>
<dbReference type="Proteomes" id="UP001597419">
    <property type="component" value="Unassembled WGS sequence"/>
</dbReference>
<comment type="caution">
    <text evidence="2">The sequence shown here is derived from an EMBL/GenBank/DDBJ whole genome shotgun (WGS) entry which is preliminary data.</text>
</comment>
<reference evidence="3" key="1">
    <citation type="journal article" date="2019" name="Int. J. Syst. Evol. Microbiol.">
        <title>The Global Catalogue of Microorganisms (GCM) 10K type strain sequencing project: providing services to taxonomists for standard genome sequencing and annotation.</title>
        <authorList>
            <consortium name="The Broad Institute Genomics Platform"/>
            <consortium name="The Broad Institute Genome Sequencing Center for Infectious Disease"/>
            <person name="Wu L."/>
            <person name="Ma J."/>
        </authorList>
    </citation>
    <scope>NUCLEOTIDE SEQUENCE [LARGE SCALE GENOMIC DNA]</scope>
    <source>
        <strain evidence="3">CGMCC 4.7643</strain>
    </source>
</reference>
<accession>A0ABW5GVR8</accession>
<feature type="region of interest" description="Disordered" evidence="1">
    <location>
        <begin position="320"/>
        <end position="341"/>
    </location>
</feature>